<dbReference type="Gene3D" id="3.50.50.60">
    <property type="entry name" value="FAD/NAD(P)-binding domain"/>
    <property type="match status" value="2"/>
</dbReference>
<proteinExistence type="predicted"/>
<dbReference type="SUPFAM" id="SSF51905">
    <property type="entry name" value="FAD/NAD(P)-binding domain"/>
    <property type="match status" value="1"/>
</dbReference>
<dbReference type="InterPro" id="IPR002937">
    <property type="entry name" value="Amino_oxidase"/>
</dbReference>
<reference evidence="5" key="1">
    <citation type="submission" date="2023-06" db="EMBL/GenBank/DDBJ databases">
        <title>Phylogenetic Diversity of Rhizobium strains.</title>
        <authorList>
            <person name="Moura F.T."/>
            <person name="Helene L.C.F."/>
            <person name="Hungria M."/>
        </authorList>
    </citation>
    <scope>NUCLEOTIDE SEQUENCE</scope>
    <source>
        <strain evidence="5">CCGE524</strain>
    </source>
</reference>
<evidence type="ECO:0000256" key="1">
    <source>
        <dbReference type="ARBA" id="ARBA00037217"/>
    </source>
</evidence>
<evidence type="ECO:0000256" key="3">
    <source>
        <dbReference type="ARBA" id="ARBA00040298"/>
    </source>
</evidence>
<comment type="function">
    <text evidence="1">Probable oxidoreductase that may play a role as regulator of mitochondrial function.</text>
</comment>
<evidence type="ECO:0000256" key="2">
    <source>
        <dbReference type="ARBA" id="ARBA00038825"/>
    </source>
</evidence>
<comment type="subunit">
    <text evidence="2">Interacts with COX5B; this interaction may contribute to localize PYROXD2 to the inner face of the inner mitochondrial membrane.</text>
</comment>
<evidence type="ECO:0000259" key="4">
    <source>
        <dbReference type="Pfam" id="PF01593"/>
    </source>
</evidence>
<dbReference type="EMBL" id="JARFYN010000006">
    <property type="protein sequence ID" value="MDL2405258.1"/>
    <property type="molecule type" value="Genomic_DNA"/>
</dbReference>
<gene>
    <name evidence="5" type="ORF">PY650_06235</name>
</gene>
<evidence type="ECO:0000313" key="6">
    <source>
        <dbReference type="Proteomes" id="UP001172630"/>
    </source>
</evidence>
<name>A0ABT7KBA0_9HYPH</name>
<dbReference type="RefSeq" id="WP_285878178.1">
    <property type="nucleotide sequence ID" value="NZ_JARFYN010000006.1"/>
</dbReference>
<evidence type="ECO:0000313" key="5">
    <source>
        <dbReference type="EMBL" id="MDL2405258.1"/>
    </source>
</evidence>
<dbReference type="PANTHER" id="PTHR10668">
    <property type="entry name" value="PHYTOENE DEHYDROGENASE"/>
    <property type="match status" value="1"/>
</dbReference>
<dbReference type="Pfam" id="PF01593">
    <property type="entry name" value="Amino_oxidase"/>
    <property type="match status" value="1"/>
</dbReference>
<dbReference type="PRINTS" id="PR00891">
    <property type="entry name" value="RABGDIREP"/>
</dbReference>
<comment type="caution">
    <text evidence="5">The sequence shown here is derived from an EMBL/GenBank/DDBJ whole genome shotgun (WGS) entry which is preliminary data.</text>
</comment>
<protein>
    <recommendedName>
        <fullName evidence="3">Pyridine nucleotide-disulfide oxidoreductase domain-containing protein 2</fullName>
    </recommendedName>
</protein>
<keyword evidence="6" id="KW-1185">Reference proteome</keyword>
<organism evidence="5 6">
    <name type="scientific">Rhizobium calliandrae</name>
    <dbReference type="NCBI Taxonomy" id="1312182"/>
    <lineage>
        <taxon>Bacteria</taxon>
        <taxon>Pseudomonadati</taxon>
        <taxon>Pseudomonadota</taxon>
        <taxon>Alphaproteobacteria</taxon>
        <taxon>Hyphomicrobiales</taxon>
        <taxon>Rhizobiaceae</taxon>
        <taxon>Rhizobium/Agrobacterium group</taxon>
        <taxon>Rhizobium</taxon>
    </lineage>
</organism>
<feature type="domain" description="Amine oxidase" evidence="4">
    <location>
        <begin position="16"/>
        <end position="402"/>
    </location>
</feature>
<accession>A0ABT7KBA0</accession>
<dbReference type="InterPro" id="IPR018203">
    <property type="entry name" value="GDP_dissociation_inhibitor"/>
</dbReference>
<sequence>MSDHDYIIVGSGINALVAAAMLGKKGRKVLVLERNDCIGGCLRSEEITEPGFIHDVMATTMVLFLTSPTYSAIGKDLEARGLEFAHAVLPTGVLRPDGSHVIFSKDRRRNIATFDELSLGDGQTFLREMDALGADAPFLFSLLGGALWSSQTLKTLARQGWSRGLRKLAAWFGNALTPARGYLETTYRSEDIHALWAPWVLHCGLGPESAYSAEMLKVIGFALELAGAPIVKGGAGALLTAFERLITDNGGEIRIGADVESITPGPGGRAGGVKLVNGETLKANAGVICSVTPNQLYERLMKDWQTTLPADIKASVARYRYGKGNMQIHYALSEPPRWKADAELGKVALLHLTPGLDGVSRAANECERGLLPAEPTVCVGQPASFDPSRAPEGKSILWLQLPEAPRHIKGDAADEIATPADGRWTEEVRERYADRIESLLASHIENFSGIKLARRCYSPADLEAMNVNLVGGDPYGGYCGIDQFFLWRPFKSSVNHRTHVEGLYHIGASVHPGPGLGGGSGFLLASSLK</sequence>
<dbReference type="Proteomes" id="UP001172630">
    <property type="component" value="Unassembled WGS sequence"/>
</dbReference>
<dbReference type="InterPro" id="IPR036188">
    <property type="entry name" value="FAD/NAD-bd_sf"/>
</dbReference>
<dbReference type="PANTHER" id="PTHR10668:SF105">
    <property type="entry name" value="DEHYDROGENASE-RELATED"/>
    <property type="match status" value="1"/>
</dbReference>